<gene>
    <name evidence="1" type="ORF">BOO69_06790</name>
</gene>
<dbReference type="InterPro" id="IPR027417">
    <property type="entry name" value="P-loop_NTPase"/>
</dbReference>
<dbReference type="PANTHER" id="PTHR36978">
    <property type="entry name" value="P-LOOP CONTAINING NUCLEOTIDE TRIPHOSPHATE HYDROLASE"/>
    <property type="match status" value="1"/>
</dbReference>
<dbReference type="PANTHER" id="PTHR36978:SF4">
    <property type="entry name" value="P-LOOP CONTAINING NUCLEOSIDE TRIPHOSPHATE HYDROLASE PROTEIN"/>
    <property type="match status" value="1"/>
</dbReference>
<proteinExistence type="predicted"/>
<protein>
    <submittedName>
        <fullName evidence="1">Sulfotransferase family protein</fullName>
    </submittedName>
</protein>
<keyword evidence="1" id="KW-0808">Transferase</keyword>
<evidence type="ECO:0000313" key="1">
    <source>
        <dbReference type="EMBL" id="APE43152.1"/>
    </source>
</evidence>
<keyword evidence="2" id="KW-1185">Reference proteome</keyword>
<dbReference type="Proteomes" id="UP000181897">
    <property type="component" value="Chromosome"/>
</dbReference>
<name>A0A1J0WG43_9RHOB</name>
<organism evidence="1 2">
    <name type="scientific">Sulfitobacter alexandrii</name>
    <dbReference type="NCBI Taxonomy" id="1917485"/>
    <lineage>
        <taxon>Bacteria</taxon>
        <taxon>Pseudomonadati</taxon>
        <taxon>Pseudomonadota</taxon>
        <taxon>Alphaproteobacteria</taxon>
        <taxon>Rhodobacterales</taxon>
        <taxon>Roseobacteraceae</taxon>
        <taxon>Sulfitobacter</taxon>
    </lineage>
</organism>
<dbReference type="EMBL" id="CP018076">
    <property type="protein sequence ID" value="APE43152.1"/>
    <property type="molecule type" value="Genomic_DNA"/>
</dbReference>
<dbReference type="KEGG" id="suam:BOO69_06790"/>
<dbReference type="STRING" id="1917485.BOO69_06790"/>
<dbReference type="Gene3D" id="3.40.50.300">
    <property type="entry name" value="P-loop containing nucleotide triphosphate hydrolases"/>
    <property type="match status" value="1"/>
</dbReference>
<accession>A0A1J0WG43</accession>
<sequence length="214" mass="24110">MSRLRVVNLALPKTGTTTLTDALREAGLTVADWKIRPGQSTRTDIPRQHVGKVIYEDYFATGDPLARLDEFDAINEMSAVREDRSLWPQTDWGLISAIATHHPGVRFLLTTRDPARAADSMMRWNNLGKRRLPQADIPGLPRGFGGSEAELARWMEGHYAFCRRVFAGAENFMEYDIEDADAPDRIGRYLGLNLPWWGQSNVGKAPRRRQAECG</sequence>
<dbReference type="RefSeq" id="WP_071971476.1">
    <property type="nucleotide sequence ID" value="NZ_CP018076.1"/>
</dbReference>
<dbReference type="SUPFAM" id="SSF52540">
    <property type="entry name" value="P-loop containing nucleoside triphosphate hydrolases"/>
    <property type="match status" value="1"/>
</dbReference>
<dbReference type="OrthoDB" id="7833823at2"/>
<reference evidence="1 2" key="1">
    <citation type="submission" date="2016-11" db="EMBL/GenBank/DDBJ databases">
        <title>Complete genome sequence of Sulfitobacter sp. AM1-D1, a toxic bacteria associated with marine dinoflagellate Alexandrium minutum in East China Sea.</title>
        <authorList>
            <person name="Yang Q."/>
            <person name="Zhang X."/>
            <person name="Tian X."/>
        </authorList>
    </citation>
    <scope>NUCLEOTIDE SEQUENCE [LARGE SCALE GENOMIC DNA]</scope>
    <source>
        <strain evidence="1 2">AM1-D1</strain>
    </source>
</reference>
<dbReference type="GO" id="GO:0016740">
    <property type="term" value="F:transferase activity"/>
    <property type="evidence" value="ECO:0007669"/>
    <property type="project" value="UniProtKB-KW"/>
</dbReference>
<dbReference type="AlphaFoldDB" id="A0A1J0WG43"/>
<evidence type="ECO:0000313" key="2">
    <source>
        <dbReference type="Proteomes" id="UP000181897"/>
    </source>
</evidence>